<sequence>MLTLTENASTIVKTLVDQTEAGDDAGLRFSQEDPAADALVVTTAEQALPGDAVVESEGAKVFLDETAAAALGDQVLDANVDQSGAVQFSIIPSAAPTD</sequence>
<evidence type="ECO:0000313" key="1">
    <source>
        <dbReference type="EMBL" id="XBO42660.1"/>
    </source>
</evidence>
<evidence type="ECO:0008006" key="2">
    <source>
        <dbReference type="Google" id="ProtNLM"/>
    </source>
</evidence>
<protein>
    <recommendedName>
        <fullName evidence="2">Fe-S cluster assembly protein HesB</fullName>
    </recommendedName>
</protein>
<proteinExistence type="predicted"/>
<dbReference type="AlphaFoldDB" id="A0AAU7JQT4"/>
<organism evidence="1">
    <name type="scientific">Pedococcus sp. KACC 23699</name>
    <dbReference type="NCBI Taxonomy" id="3149228"/>
    <lineage>
        <taxon>Bacteria</taxon>
        <taxon>Bacillati</taxon>
        <taxon>Actinomycetota</taxon>
        <taxon>Actinomycetes</taxon>
        <taxon>Micrococcales</taxon>
        <taxon>Intrasporangiaceae</taxon>
        <taxon>Pedococcus</taxon>
    </lineage>
</organism>
<dbReference type="Gene3D" id="2.60.300.12">
    <property type="entry name" value="HesB-like domain"/>
    <property type="match status" value="1"/>
</dbReference>
<dbReference type="EMBL" id="CP157483">
    <property type="protein sequence ID" value="XBO42660.1"/>
    <property type="molecule type" value="Genomic_DNA"/>
</dbReference>
<dbReference type="InterPro" id="IPR035903">
    <property type="entry name" value="HesB-like_dom_sf"/>
</dbReference>
<accession>A0AAU7JQT4</accession>
<dbReference type="RefSeq" id="WP_406830080.1">
    <property type="nucleotide sequence ID" value="NZ_CP157483.1"/>
</dbReference>
<gene>
    <name evidence="1" type="ORF">ABEG17_13920</name>
</gene>
<name>A0AAU7JQT4_9MICO</name>
<dbReference type="SUPFAM" id="SSF89360">
    <property type="entry name" value="HesB-like domain"/>
    <property type="match status" value="1"/>
</dbReference>
<reference evidence="1" key="1">
    <citation type="submission" date="2024-05" db="EMBL/GenBank/DDBJ databases">
        <authorList>
            <person name="Kim S."/>
            <person name="Heo J."/>
            <person name="Choi H."/>
            <person name="Choi Y."/>
            <person name="Kwon S.-W."/>
            <person name="Kim Y."/>
        </authorList>
    </citation>
    <scope>NUCLEOTIDE SEQUENCE</scope>
    <source>
        <strain evidence="1">KACC 23699</strain>
    </source>
</reference>